<dbReference type="AlphaFoldDB" id="A0A6J7Q200"/>
<gene>
    <name evidence="1" type="ORF">UFOPK4043_01060</name>
</gene>
<proteinExistence type="predicted"/>
<protein>
    <submittedName>
        <fullName evidence="1">Unannotated protein</fullName>
    </submittedName>
</protein>
<accession>A0A6J7Q200</accession>
<sequence length="43" mass="4702">MCSSKYGQIKEETGVSRVVQPGYALNERMTGKNGSVHIFAKAE</sequence>
<reference evidence="1" key="1">
    <citation type="submission" date="2020-05" db="EMBL/GenBank/DDBJ databases">
        <authorList>
            <person name="Chiriac C."/>
            <person name="Salcher M."/>
            <person name="Ghai R."/>
            <person name="Kavagutti S V."/>
        </authorList>
    </citation>
    <scope>NUCLEOTIDE SEQUENCE</scope>
</reference>
<organism evidence="1">
    <name type="scientific">freshwater metagenome</name>
    <dbReference type="NCBI Taxonomy" id="449393"/>
    <lineage>
        <taxon>unclassified sequences</taxon>
        <taxon>metagenomes</taxon>
        <taxon>ecological metagenomes</taxon>
    </lineage>
</organism>
<dbReference type="EMBL" id="CAFBPA010000162">
    <property type="protein sequence ID" value="CAB5011051.1"/>
    <property type="molecule type" value="Genomic_DNA"/>
</dbReference>
<name>A0A6J7Q200_9ZZZZ</name>
<evidence type="ECO:0000313" key="1">
    <source>
        <dbReference type="EMBL" id="CAB5011051.1"/>
    </source>
</evidence>